<sequence>MSSTATSATSGGAYGKTIPPSKNASSLARPRDEANLLDEADMWATVCDILHTSPVEPQRRDDLDVYTCHSVSSYQDPCLPKPKRIRVYTNKAEVQQLEAEISDLQAQLMAAKQTAMSSCSNKVPSMWARAAARQRLDKNKCLDENQQLQAAVAERSKHIQRLQKLILKTPRWTSLPEVTDESACLGRQLPADPALRLAAIHRLADRHLQRFHTAFIQAGALDLTHDMCRGDSIALAQDQIGFQSINHINLPAPYRSIADACWRVLSGRLSTEEEIHTRPRGDVQVWEHVDEHTVYERYRSRHHTGRHSFFHGNEIRKYHVTTEHIVIAWVSVVDDALVTLHPSDSIDEVWGWWSFVADPDDPQKCRTTIVGHSNISRALEHQDVKADPSDVIAALKQLVLTNSNEVTSPRDDPPSLFLVPFLERKRRMRPQLRRVIEQVILQHNAAASVSQT</sequence>
<feature type="coiled-coil region" evidence="1">
    <location>
        <begin position="87"/>
        <end position="114"/>
    </location>
</feature>
<protein>
    <recommendedName>
        <fullName evidence="4">START domain-containing protein</fullName>
    </recommendedName>
</protein>
<dbReference type="AlphaFoldDB" id="W4GHK2"/>
<dbReference type="VEuPathDB" id="FungiDB:H257_08035"/>
<keyword evidence="1" id="KW-0175">Coiled coil</keyword>
<dbReference type="EMBL" id="KI913130">
    <property type="protein sequence ID" value="ETV78519.1"/>
    <property type="molecule type" value="Genomic_DNA"/>
</dbReference>
<proteinExistence type="predicted"/>
<dbReference type="GeneID" id="20810031"/>
<feature type="compositionally biased region" description="Low complexity" evidence="2">
    <location>
        <begin position="1"/>
        <end position="11"/>
    </location>
</feature>
<organism evidence="3">
    <name type="scientific">Aphanomyces astaci</name>
    <name type="common">Crayfish plague agent</name>
    <dbReference type="NCBI Taxonomy" id="112090"/>
    <lineage>
        <taxon>Eukaryota</taxon>
        <taxon>Sar</taxon>
        <taxon>Stramenopiles</taxon>
        <taxon>Oomycota</taxon>
        <taxon>Saprolegniomycetes</taxon>
        <taxon>Saprolegniales</taxon>
        <taxon>Verrucalvaceae</taxon>
        <taxon>Aphanomyces</taxon>
    </lineage>
</organism>
<evidence type="ECO:0000313" key="3">
    <source>
        <dbReference type="EMBL" id="ETV78519.1"/>
    </source>
</evidence>
<dbReference type="RefSeq" id="XP_009832101.1">
    <property type="nucleotide sequence ID" value="XM_009833799.1"/>
</dbReference>
<accession>W4GHK2</accession>
<reference evidence="3" key="1">
    <citation type="submission" date="2013-12" db="EMBL/GenBank/DDBJ databases">
        <title>The Genome Sequence of Aphanomyces astaci APO3.</title>
        <authorList>
            <consortium name="The Broad Institute Genomics Platform"/>
            <person name="Russ C."/>
            <person name="Tyler B."/>
            <person name="van West P."/>
            <person name="Dieguez-Uribeondo J."/>
            <person name="Young S.K."/>
            <person name="Zeng Q."/>
            <person name="Gargeya S."/>
            <person name="Fitzgerald M."/>
            <person name="Abouelleil A."/>
            <person name="Alvarado L."/>
            <person name="Chapman S.B."/>
            <person name="Gainer-Dewar J."/>
            <person name="Goldberg J."/>
            <person name="Griggs A."/>
            <person name="Gujja S."/>
            <person name="Hansen M."/>
            <person name="Howarth C."/>
            <person name="Imamovic A."/>
            <person name="Ireland A."/>
            <person name="Larimer J."/>
            <person name="McCowan C."/>
            <person name="Murphy C."/>
            <person name="Pearson M."/>
            <person name="Poon T.W."/>
            <person name="Priest M."/>
            <person name="Roberts A."/>
            <person name="Saif S."/>
            <person name="Shea T."/>
            <person name="Sykes S."/>
            <person name="Wortman J."/>
            <person name="Nusbaum C."/>
            <person name="Birren B."/>
        </authorList>
    </citation>
    <scope>NUCLEOTIDE SEQUENCE [LARGE SCALE GENOMIC DNA]</scope>
    <source>
        <strain evidence="3">APO3</strain>
    </source>
</reference>
<dbReference type="OrthoDB" id="65703at2759"/>
<evidence type="ECO:0000256" key="1">
    <source>
        <dbReference type="SAM" id="Coils"/>
    </source>
</evidence>
<evidence type="ECO:0000256" key="2">
    <source>
        <dbReference type="SAM" id="MobiDB-lite"/>
    </source>
</evidence>
<feature type="region of interest" description="Disordered" evidence="2">
    <location>
        <begin position="1"/>
        <end position="30"/>
    </location>
</feature>
<name>W4GHK2_APHAT</name>
<evidence type="ECO:0008006" key="4">
    <source>
        <dbReference type="Google" id="ProtNLM"/>
    </source>
</evidence>
<gene>
    <name evidence="3" type="ORF">H257_08035</name>
</gene>